<organism evidence="2 3">
    <name type="scientific">Mesorhabditis belari</name>
    <dbReference type="NCBI Taxonomy" id="2138241"/>
    <lineage>
        <taxon>Eukaryota</taxon>
        <taxon>Metazoa</taxon>
        <taxon>Ecdysozoa</taxon>
        <taxon>Nematoda</taxon>
        <taxon>Chromadorea</taxon>
        <taxon>Rhabditida</taxon>
        <taxon>Rhabditina</taxon>
        <taxon>Rhabditomorpha</taxon>
        <taxon>Rhabditoidea</taxon>
        <taxon>Rhabditidae</taxon>
        <taxon>Mesorhabditinae</taxon>
        <taxon>Mesorhabditis</taxon>
    </lineage>
</organism>
<evidence type="ECO:0000313" key="3">
    <source>
        <dbReference type="WBParaSite" id="MBELARI_LOCUS19734"/>
    </source>
</evidence>
<keyword evidence="1" id="KW-0732">Signal</keyword>
<name>A0AAF3F1M0_9BILA</name>
<feature type="signal peptide" evidence="1">
    <location>
        <begin position="1"/>
        <end position="17"/>
    </location>
</feature>
<evidence type="ECO:0000313" key="2">
    <source>
        <dbReference type="Proteomes" id="UP000887575"/>
    </source>
</evidence>
<keyword evidence="2" id="KW-1185">Reference proteome</keyword>
<dbReference type="WBParaSite" id="MBELARI_LOCUS19734">
    <property type="protein sequence ID" value="MBELARI_LOCUS19734"/>
    <property type="gene ID" value="MBELARI_LOCUS19734"/>
</dbReference>
<protein>
    <submittedName>
        <fullName evidence="3">Uncharacterized protein</fullName>
    </submittedName>
</protein>
<proteinExistence type="predicted"/>
<accession>A0AAF3F1M0</accession>
<dbReference type="Proteomes" id="UP000887575">
    <property type="component" value="Unassembled WGS sequence"/>
</dbReference>
<reference evidence="3" key="1">
    <citation type="submission" date="2024-02" db="UniProtKB">
        <authorList>
            <consortium name="WormBaseParasite"/>
        </authorList>
    </citation>
    <scope>IDENTIFICATION</scope>
</reference>
<evidence type="ECO:0000256" key="1">
    <source>
        <dbReference type="SAM" id="SignalP"/>
    </source>
</evidence>
<dbReference type="AlphaFoldDB" id="A0AAF3F1M0"/>
<feature type="chain" id="PRO_5042285349" evidence="1">
    <location>
        <begin position="18"/>
        <end position="170"/>
    </location>
</feature>
<sequence length="170" mass="19434">MREFLLLPKSLLYTVHCAILCTPPIQTLQIVPSFLNVVTICVKIALSPKELPENSNLFTRLHLFSNKEKFTVWCKSCRNDTMGNSGEPMAQLATEVIDYLVRSRKMIRNSIHPLHFEELCPQIERNPMDPFSKYCSISCVERVKGQKVAQMVAINSPKAPKFIKRAAKRQ</sequence>